<dbReference type="Gene3D" id="1.20.1250.20">
    <property type="entry name" value="MFS general substrate transporter like domains"/>
    <property type="match status" value="1"/>
</dbReference>
<comment type="caution">
    <text evidence="8">The sequence shown here is derived from an EMBL/GenBank/DDBJ whole genome shotgun (WGS) entry which is preliminary data.</text>
</comment>
<comment type="subcellular location">
    <subcellularLocation>
        <location evidence="1">Membrane</location>
        <topology evidence="1">Multi-pass membrane protein</topology>
    </subcellularLocation>
</comment>
<feature type="domain" description="Major facilitator superfamily (MFS) profile" evidence="7">
    <location>
        <begin position="70"/>
        <end position="526"/>
    </location>
</feature>
<feature type="transmembrane region" description="Helical" evidence="6">
    <location>
        <begin position="338"/>
        <end position="357"/>
    </location>
</feature>
<feature type="transmembrane region" description="Helical" evidence="6">
    <location>
        <begin position="503"/>
        <end position="523"/>
    </location>
</feature>
<evidence type="ECO:0000313" key="9">
    <source>
        <dbReference type="Proteomes" id="UP000623129"/>
    </source>
</evidence>
<dbReference type="GO" id="GO:0022857">
    <property type="term" value="F:transmembrane transporter activity"/>
    <property type="evidence" value="ECO:0007669"/>
    <property type="project" value="InterPro"/>
</dbReference>
<evidence type="ECO:0000256" key="2">
    <source>
        <dbReference type="ARBA" id="ARBA00022448"/>
    </source>
</evidence>
<dbReference type="FunFam" id="1.20.1250.20:FF:000232">
    <property type="entry name" value="Organic cation/carnitine transporter 7"/>
    <property type="match status" value="1"/>
</dbReference>
<dbReference type="Proteomes" id="UP000623129">
    <property type="component" value="Unassembled WGS sequence"/>
</dbReference>
<dbReference type="PANTHER" id="PTHR23511:SF5">
    <property type="entry name" value="MAJOR FACILITATOR-TYPE TRANSPORTER HXNZ-RELATED"/>
    <property type="match status" value="1"/>
</dbReference>
<sequence>MINTKDQIFEDSLPILTSICLEKLINPEYNSCEENLTFLFLPKQMGDEAYTYTVDEALLSLGFGKFQTLVLAYAGIGWLSEAMEMMLLSFVGPSVRTEWGISDKQESLISSVVFAGMMIGSFTWGYVSDNYGRRQGRLCSLFVSYQMGFFFTALVTSLAGFASAIAPNYICLVALRFIVGVGLGGGHVLASWFLEFIPSPNRGTWMIVFTFFWTVGTILQAAVAWVVMPLFGWRWLVALSSLPSFLLLLFFNTTPESPRYLCKGDETDEAMLVLTRIALMNDSSLPPGVLGSHSLQEDHASSSNVNLSESSPLIGTKTRNGLKVFLNLLSPKLVRSTLLLWLVFFGNAFGYYGVVLLTSELSGRTSKCNSNLTRPSHLKDDASLYRDVFLTSLAEVPGLLLAALAVDKVGRKASMYVMLFTCCAFLAPLVSPQKEVVTTALLFGARACVNGSFSILYIYAPEIYPTSVRSTGLGVATAMGRIGGMLCPIVAVSLVENCQQTEAILLFDLVIFVAGVAVTLFSLETKGRDLIA</sequence>
<feature type="transmembrane region" description="Helical" evidence="6">
    <location>
        <begin position="69"/>
        <end position="88"/>
    </location>
</feature>
<evidence type="ECO:0000256" key="5">
    <source>
        <dbReference type="ARBA" id="ARBA00023136"/>
    </source>
</evidence>
<proteinExistence type="predicted"/>
<evidence type="ECO:0000256" key="6">
    <source>
        <dbReference type="SAM" id="Phobius"/>
    </source>
</evidence>
<keyword evidence="5 6" id="KW-0472">Membrane</keyword>
<name>A0A833QN06_9POAL</name>
<protein>
    <submittedName>
        <fullName evidence="8">Organic cation/carnitine transporter 7</fullName>
    </submittedName>
</protein>
<keyword evidence="9" id="KW-1185">Reference proteome</keyword>
<keyword evidence="2" id="KW-0813">Transport</keyword>
<dbReference type="PROSITE" id="PS50850">
    <property type="entry name" value="MFS"/>
    <property type="match status" value="1"/>
</dbReference>
<keyword evidence="3 6" id="KW-0812">Transmembrane</keyword>
<feature type="transmembrane region" description="Helical" evidence="6">
    <location>
        <begin position="108"/>
        <end position="127"/>
    </location>
</feature>
<accession>A0A833QN06</accession>
<evidence type="ECO:0000313" key="8">
    <source>
        <dbReference type="EMBL" id="KAF3329455.1"/>
    </source>
</evidence>
<dbReference type="OrthoDB" id="4139357at2759"/>
<dbReference type="PANTHER" id="PTHR23511">
    <property type="entry name" value="SYNAPTIC VESICLE GLYCOPROTEIN 2"/>
    <property type="match status" value="1"/>
</dbReference>
<feature type="transmembrane region" description="Helical" evidence="6">
    <location>
        <begin position="148"/>
        <end position="167"/>
    </location>
</feature>
<feature type="transmembrane region" description="Helical" evidence="6">
    <location>
        <begin position="436"/>
        <end position="460"/>
    </location>
</feature>
<feature type="transmembrane region" description="Helical" evidence="6">
    <location>
        <begin position="173"/>
        <end position="194"/>
    </location>
</feature>
<dbReference type="SUPFAM" id="SSF103473">
    <property type="entry name" value="MFS general substrate transporter"/>
    <property type="match status" value="1"/>
</dbReference>
<dbReference type="AlphaFoldDB" id="A0A833QN06"/>
<dbReference type="InterPro" id="IPR036259">
    <property type="entry name" value="MFS_trans_sf"/>
</dbReference>
<evidence type="ECO:0000256" key="1">
    <source>
        <dbReference type="ARBA" id="ARBA00004141"/>
    </source>
</evidence>
<dbReference type="Pfam" id="PF00083">
    <property type="entry name" value="Sugar_tr"/>
    <property type="match status" value="1"/>
</dbReference>
<evidence type="ECO:0000256" key="4">
    <source>
        <dbReference type="ARBA" id="ARBA00022989"/>
    </source>
</evidence>
<keyword evidence="4 6" id="KW-1133">Transmembrane helix</keyword>
<feature type="transmembrane region" description="Helical" evidence="6">
    <location>
        <begin position="233"/>
        <end position="251"/>
    </location>
</feature>
<evidence type="ECO:0000256" key="3">
    <source>
        <dbReference type="ARBA" id="ARBA00022692"/>
    </source>
</evidence>
<gene>
    <name evidence="8" type="ORF">FCM35_KLT04786</name>
</gene>
<feature type="transmembrane region" description="Helical" evidence="6">
    <location>
        <begin position="388"/>
        <end position="406"/>
    </location>
</feature>
<dbReference type="InterPro" id="IPR005828">
    <property type="entry name" value="MFS_sugar_transport-like"/>
</dbReference>
<dbReference type="EMBL" id="SWLB01000014">
    <property type="protein sequence ID" value="KAF3329455.1"/>
    <property type="molecule type" value="Genomic_DNA"/>
</dbReference>
<evidence type="ECO:0000259" key="7">
    <source>
        <dbReference type="PROSITE" id="PS50850"/>
    </source>
</evidence>
<dbReference type="InterPro" id="IPR020846">
    <property type="entry name" value="MFS_dom"/>
</dbReference>
<organism evidence="8 9">
    <name type="scientific">Carex littledalei</name>
    <dbReference type="NCBI Taxonomy" id="544730"/>
    <lineage>
        <taxon>Eukaryota</taxon>
        <taxon>Viridiplantae</taxon>
        <taxon>Streptophyta</taxon>
        <taxon>Embryophyta</taxon>
        <taxon>Tracheophyta</taxon>
        <taxon>Spermatophyta</taxon>
        <taxon>Magnoliopsida</taxon>
        <taxon>Liliopsida</taxon>
        <taxon>Poales</taxon>
        <taxon>Cyperaceae</taxon>
        <taxon>Cyperoideae</taxon>
        <taxon>Cariceae</taxon>
        <taxon>Carex</taxon>
        <taxon>Carex subgen. Euthyceras</taxon>
    </lineage>
</organism>
<reference evidence="8" key="1">
    <citation type="submission" date="2020-01" db="EMBL/GenBank/DDBJ databases">
        <title>Genome sequence of Kobresia littledalei, the first chromosome-level genome in the family Cyperaceae.</title>
        <authorList>
            <person name="Qu G."/>
        </authorList>
    </citation>
    <scope>NUCLEOTIDE SEQUENCE</scope>
    <source>
        <strain evidence="8">C.B.Clarke</strain>
        <tissue evidence="8">Leaf</tissue>
    </source>
</reference>
<feature type="transmembrane region" description="Helical" evidence="6">
    <location>
        <begin position="206"/>
        <end position="227"/>
    </location>
</feature>
<dbReference type="GO" id="GO:0016020">
    <property type="term" value="C:membrane"/>
    <property type="evidence" value="ECO:0007669"/>
    <property type="project" value="UniProtKB-SubCell"/>
</dbReference>
<feature type="transmembrane region" description="Helical" evidence="6">
    <location>
        <begin position="472"/>
        <end position="491"/>
    </location>
</feature>
<feature type="transmembrane region" description="Helical" evidence="6">
    <location>
        <begin position="413"/>
        <end position="430"/>
    </location>
</feature>